<evidence type="ECO:0000256" key="1">
    <source>
        <dbReference type="ARBA" id="ARBA00022578"/>
    </source>
</evidence>
<keyword evidence="2" id="KW-0238">DNA-binding</keyword>
<dbReference type="Proteomes" id="UP000198994">
    <property type="component" value="Unassembled WGS sequence"/>
</dbReference>
<dbReference type="STRING" id="282683.SAMN04488105_13215"/>
<dbReference type="PANTHER" id="PTHR35528:SF3">
    <property type="entry name" value="BLL1675 PROTEIN"/>
    <property type="match status" value="1"/>
</dbReference>
<evidence type="ECO:0000313" key="5">
    <source>
        <dbReference type="EMBL" id="SDF58980.1"/>
    </source>
</evidence>
<dbReference type="GO" id="GO:0003677">
    <property type="term" value="F:DNA binding"/>
    <property type="evidence" value="ECO:0007669"/>
    <property type="project" value="UniProtKB-KW"/>
</dbReference>
<keyword evidence="1" id="KW-0815">Transposition</keyword>
<accession>A0A1G7MCU9</accession>
<dbReference type="GO" id="GO:0006310">
    <property type="term" value="P:DNA recombination"/>
    <property type="evidence" value="ECO:0007669"/>
    <property type="project" value="UniProtKB-KW"/>
</dbReference>
<dbReference type="InterPro" id="IPR047930">
    <property type="entry name" value="Transpos_IS6"/>
</dbReference>
<evidence type="ECO:0000313" key="6">
    <source>
        <dbReference type="Proteomes" id="UP000198994"/>
    </source>
</evidence>
<evidence type="ECO:0000256" key="3">
    <source>
        <dbReference type="ARBA" id="ARBA00023172"/>
    </source>
</evidence>
<organism evidence="5 6">
    <name type="scientific">Salipiger thiooxidans</name>
    <dbReference type="NCBI Taxonomy" id="282683"/>
    <lineage>
        <taxon>Bacteria</taxon>
        <taxon>Pseudomonadati</taxon>
        <taxon>Pseudomonadota</taxon>
        <taxon>Alphaproteobacteria</taxon>
        <taxon>Rhodobacterales</taxon>
        <taxon>Roseobacteraceae</taxon>
        <taxon>Salipiger</taxon>
    </lineage>
</organism>
<reference evidence="6" key="1">
    <citation type="submission" date="2016-10" db="EMBL/GenBank/DDBJ databases">
        <authorList>
            <person name="Varghese N."/>
            <person name="Submissions S."/>
        </authorList>
    </citation>
    <scope>NUCLEOTIDE SEQUENCE [LARGE SCALE GENOMIC DNA]</scope>
    <source>
        <strain evidence="6">DSM 10146</strain>
    </source>
</reference>
<dbReference type="EMBL" id="FNAV01000032">
    <property type="protein sequence ID" value="SDF58980.1"/>
    <property type="molecule type" value="Genomic_DNA"/>
</dbReference>
<feature type="domain" description="DDE" evidence="4">
    <location>
        <begin position="72"/>
        <end position="198"/>
    </location>
</feature>
<evidence type="ECO:0000259" key="4">
    <source>
        <dbReference type="Pfam" id="PF13610"/>
    </source>
</evidence>
<dbReference type="GO" id="GO:0032196">
    <property type="term" value="P:transposition"/>
    <property type="evidence" value="ECO:0007669"/>
    <property type="project" value="UniProtKB-KW"/>
</dbReference>
<evidence type="ECO:0000256" key="2">
    <source>
        <dbReference type="ARBA" id="ARBA00023125"/>
    </source>
</evidence>
<dbReference type="InterPro" id="IPR032874">
    <property type="entry name" value="DDE_dom"/>
</dbReference>
<dbReference type="InterPro" id="IPR052183">
    <property type="entry name" value="IS_Transposase"/>
</dbReference>
<gene>
    <name evidence="5" type="ORF">SAMN04488105_13215</name>
</gene>
<dbReference type="PANTHER" id="PTHR35528">
    <property type="entry name" value="BLL1675 PROTEIN"/>
    <property type="match status" value="1"/>
</dbReference>
<keyword evidence="6" id="KW-1185">Reference proteome</keyword>
<dbReference type="Pfam" id="PF13610">
    <property type="entry name" value="DDE_Tnp_IS240"/>
    <property type="match status" value="1"/>
</dbReference>
<dbReference type="AlphaFoldDB" id="A0A1G7MCU9"/>
<dbReference type="NCBIfam" id="NF033587">
    <property type="entry name" value="transpos_IS6"/>
    <property type="match status" value="1"/>
</dbReference>
<sequence>MSRIKGFRFPRSVISYAVWAYHRFALSLRDVEDLLAERGVTVSYETIRGWVGRFGHQFAASIRRGRPAPADKWYLDEVVIRMNGKAHWLWRAVDANGDVLDILIQPRRNKDAAKRFFLKLFRRWGMLRVLLTDKLGSYAAAKAEIAPGVDHRQHKGLNSRSEASHRHTRRREKIIGRFKSPGHAQLFLSVHDQAAALFRPKRHRLSAKSYRHARSDAFDLWDEYTAKLTA</sequence>
<keyword evidence="3" id="KW-0233">DNA recombination</keyword>
<proteinExistence type="predicted"/>
<name>A0A1G7MCU9_9RHOB</name>
<protein>
    <submittedName>
        <fullName evidence="5">Putative transposase</fullName>
    </submittedName>
</protein>